<reference evidence="11 12" key="2">
    <citation type="submission" date="2016-08" db="EMBL/GenBank/DDBJ databases">
        <title>Pervasive Adenine N6-methylation of Active Genes in Fungi.</title>
        <authorList>
            <consortium name="DOE Joint Genome Institute"/>
            <person name="Mondo S.J."/>
            <person name="Dannebaum R.O."/>
            <person name="Kuo R.C."/>
            <person name="Labutti K."/>
            <person name="Haridas S."/>
            <person name="Kuo A."/>
            <person name="Salamov A."/>
            <person name="Ahrendt S.R."/>
            <person name="Lipzen A."/>
            <person name="Sullivan W."/>
            <person name="Andreopoulos W.B."/>
            <person name="Clum A."/>
            <person name="Lindquist E."/>
            <person name="Daum C."/>
            <person name="Ramamoorthy G.K."/>
            <person name="Gryganskyi A."/>
            <person name="Culley D."/>
            <person name="Magnuson J.K."/>
            <person name="James T.Y."/>
            <person name="O'Malley M.A."/>
            <person name="Stajich J.E."/>
            <person name="Spatafora J.W."/>
            <person name="Visel A."/>
            <person name="Grigoriev I.V."/>
        </authorList>
    </citation>
    <scope>NUCLEOTIDE SEQUENCE [LARGE SCALE GENOMIC DNA]</scope>
    <source>
        <strain evidence="12">finn</strain>
    </source>
</reference>
<evidence type="ECO:0000313" key="11">
    <source>
        <dbReference type="EMBL" id="ORX41869.1"/>
    </source>
</evidence>
<organism evidence="11 12">
    <name type="scientific">Piromyces finnis</name>
    <dbReference type="NCBI Taxonomy" id="1754191"/>
    <lineage>
        <taxon>Eukaryota</taxon>
        <taxon>Fungi</taxon>
        <taxon>Fungi incertae sedis</taxon>
        <taxon>Chytridiomycota</taxon>
        <taxon>Chytridiomycota incertae sedis</taxon>
        <taxon>Neocallimastigomycetes</taxon>
        <taxon>Neocallimastigales</taxon>
        <taxon>Neocallimastigaceae</taxon>
        <taxon>Piromyces</taxon>
    </lineage>
</organism>
<evidence type="ECO:0000256" key="9">
    <source>
        <dbReference type="SAM" id="Phobius"/>
    </source>
</evidence>
<dbReference type="InterPro" id="IPR002455">
    <property type="entry name" value="GPCR3_GABA-B"/>
</dbReference>
<feature type="transmembrane region" description="Helical" evidence="9">
    <location>
        <begin position="131"/>
        <end position="152"/>
    </location>
</feature>
<gene>
    <name evidence="11" type="ORF">BCR36DRAFT_309554</name>
</gene>
<evidence type="ECO:0000256" key="4">
    <source>
        <dbReference type="ARBA" id="ARBA00023040"/>
    </source>
</evidence>
<evidence type="ECO:0000259" key="10">
    <source>
        <dbReference type="PROSITE" id="PS50259"/>
    </source>
</evidence>
<dbReference type="GO" id="GO:0004965">
    <property type="term" value="F:G protein-coupled GABA receptor activity"/>
    <property type="evidence" value="ECO:0007669"/>
    <property type="project" value="InterPro"/>
</dbReference>
<dbReference type="EMBL" id="MCFH01000076">
    <property type="protein sequence ID" value="ORX41869.1"/>
    <property type="molecule type" value="Genomic_DNA"/>
</dbReference>
<keyword evidence="2 9" id="KW-0812">Transmembrane</keyword>
<comment type="subcellular location">
    <subcellularLocation>
        <location evidence="1">Membrane</location>
        <topology evidence="1">Multi-pass membrane protein</topology>
    </subcellularLocation>
</comment>
<keyword evidence="3 9" id="KW-1133">Transmembrane helix</keyword>
<evidence type="ECO:0000256" key="5">
    <source>
        <dbReference type="ARBA" id="ARBA00023136"/>
    </source>
</evidence>
<dbReference type="STRING" id="1754191.A0A1Y1UV18"/>
<dbReference type="PROSITE" id="PS50259">
    <property type="entry name" value="G_PROTEIN_RECEP_F3_4"/>
    <property type="match status" value="1"/>
</dbReference>
<sequence length="307" mass="35112">ELSNFEVKSPVSLLLAHLYYKHNETNEGSFKDIINECCDIVDASLIPSCSNVTKIKFKVGECQESIKKVRINYLNCFNDKNLPLLVDCSYIPVTYSLGLMIQIYIATAYIIEFFYLFILIKNKRSIILSGFEFLISIVLSSVILLSSVLFWIGKYSKFKCILKIWSVIIGVTGFICSYSIKSYVIMAIYNNKKLTKAPKSYECYILYSVIFIVQIILLIIWSFTQNGVVMKQHYLENVGNYELETCSNGNSYILSAMFIVDFGLMVISIVMAYQGRKIPAEFNYSKKILITSLISGLMVLNYEIKLK</sequence>
<evidence type="ECO:0000256" key="2">
    <source>
        <dbReference type="ARBA" id="ARBA00022692"/>
    </source>
</evidence>
<evidence type="ECO:0000256" key="6">
    <source>
        <dbReference type="ARBA" id="ARBA00023170"/>
    </source>
</evidence>
<keyword evidence="5 9" id="KW-0472">Membrane</keyword>
<reference evidence="11 12" key="1">
    <citation type="submission" date="2016-08" db="EMBL/GenBank/DDBJ databases">
        <title>Genomes of anaerobic fungi encode conserved fungal cellulosomes for biomass hydrolysis.</title>
        <authorList>
            <consortium name="DOE Joint Genome Institute"/>
            <person name="Haitjema C.H."/>
            <person name="Gilmore S.P."/>
            <person name="Henske J.K."/>
            <person name="Solomon K.V."/>
            <person name="De Groot R."/>
            <person name="Kuo A."/>
            <person name="Mondo S.J."/>
            <person name="Salamov A.A."/>
            <person name="Labutti K."/>
            <person name="Zhao Z."/>
            <person name="Chiniquy J."/>
            <person name="Barry K."/>
            <person name="Brewer H.M."/>
            <person name="Purvine S.O."/>
            <person name="Wright A.T."/>
            <person name="Boxma B."/>
            <person name="Van Alen T."/>
            <person name="Hackstein J.H."/>
            <person name="Baker S.E."/>
            <person name="Grigoriev I.V."/>
            <person name="O'Malley M.A."/>
        </authorList>
    </citation>
    <scope>NUCLEOTIDE SEQUENCE [LARGE SCALE GENOMIC DNA]</scope>
    <source>
        <strain evidence="12">finn</strain>
    </source>
</reference>
<keyword evidence="4" id="KW-0297">G-protein coupled receptor</keyword>
<feature type="domain" description="G-protein coupled receptors family 3 profile" evidence="10">
    <location>
        <begin position="95"/>
        <end position="294"/>
    </location>
</feature>
<keyword evidence="12" id="KW-1185">Reference proteome</keyword>
<dbReference type="GO" id="GO:0038039">
    <property type="term" value="C:G protein-coupled receptor heterodimeric complex"/>
    <property type="evidence" value="ECO:0007669"/>
    <property type="project" value="TreeGrafter"/>
</dbReference>
<accession>A0A1Y1UV18</accession>
<feature type="transmembrane region" description="Helical" evidence="9">
    <location>
        <begin position="99"/>
        <end position="119"/>
    </location>
</feature>
<dbReference type="PANTHER" id="PTHR10519">
    <property type="entry name" value="GABA-B RECEPTOR"/>
    <property type="match status" value="1"/>
</dbReference>
<dbReference type="Pfam" id="PF00003">
    <property type="entry name" value="7tm_3"/>
    <property type="match status" value="1"/>
</dbReference>
<evidence type="ECO:0000256" key="3">
    <source>
        <dbReference type="ARBA" id="ARBA00022989"/>
    </source>
</evidence>
<dbReference type="OrthoDB" id="10570707at2759"/>
<feature type="transmembrane region" description="Helical" evidence="9">
    <location>
        <begin position="201"/>
        <end position="223"/>
    </location>
</feature>
<proteinExistence type="predicted"/>
<evidence type="ECO:0000256" key="7">
    <source>
        <dbReference type="ARBA" id="ARBA00023180"/>
    </source>
</evidence>
<evidence type="ECO:0000313" key="12">
    <source>
        <dbReference type="Proteomes" id="UP000193719"/>
    </source>
</evidence>
<keyword evidence="7" id="KW-0325">Glycoprotein</keyword>
<dbReference type="AlphaFoldDB" id="A0A1Y1UV18"/>
<feature type="transmembrane region" description="Helical" evidence="9">
    <location>
        <begin position="164"/>
        <end position="189"/>
    </location>
</feature>
<keyword evidence="8" id="KW-0807">Transducer</keyword>
<feature type="transmembrane region" description="Helical" evidence="9">
    <location>
        <begin position="252"/>
        <end position="272"/>
    </location>
</feature>
<dbReference type="InterPro" id="IPR017978">
    <property type="entry name" value="GPCR_3_C"/>
</dbReference>
<protein>
    <recommendedName>
        <fullName evidence="10">G-protein coupled receptors family 3 profile domain-containing protein</fullName>
    </recommendedName>
</protein>
<comment type="caution">
    <text evidence="11">The sequence shown here is derived from an EMBL/GenBank/DDBJ whole genome shotgun (WGS) entry which is preliminary data.</text>
</comment>
<dbReference type="PANTHER" id="PTHR10519:SF20">
    <property type="entry name" value="G-PROTEIN COUPLED RECEPTOR 156-RELATED"/>
    <property type="match status" value="1"/>
</dbReference>
<feature type="non-terminal residue" evidence="11">
    <location>
        <position position="1"/>
    </location>
</feature>
<dbReference type="Proteomes" id="UP000193719">
    <property type="component" value="Unassembled WGS sequence"/>
</dbReference>
<name>A0A1Y1UV18_9FUNG</name>
<keyword evidence="6" id="KW-0675">Receptor</keyword>
<evidence type="ECO:0000256" key="8">
    <source>
        <dbReference type="ARBA" id="ARBA00023224"/>
    </source>
</evidence>
<evidence type="ECO:0000256" key="1">
    <source>
        <dbReference type="ARBA" id="ARBA00004141"/>
    </source>
</evidence>